<name>A0ABS9LFT8_9BRAD</name>
<comment type="caution">
    <text evidence="1">The sequence shown here is derived from an EMBL/GenBank/DDBJ whole genome shotgun (WGS) entry which is preliminary data.</text>
</comment>
<sequence length="62" mass="6769">MKVESWHRRHAVMLASQLPEKTEDALAVLRLATQLVTDFLAEGEPMQKPAPVVALIGGNECA</sequence>
<proteinExistence type="predicted"/>
<reference evidence="1" key="1">
    <citation type="submission" date="2022-01" db="EMBL/GenBank/DDBJ databases">
        <title>Genome sequnece data of strain Bradyrhizobium sp. nov.</title>
        <authorList>
            <person name="Zhang J."/>
        </authorList>
    </citation>
    <scope>NUCLEOTIDE SEQUENCE</scope>
    <source>
        <strain evidence="1">WYCCWR 12774</strain>
    </source>
</reference>
<protein>
    <submittedName>
        <fullName evidence="1">Uncharacterized protein</fullName>
    </submittedName>
</protein>
<keyword evidence="2" id="KW-1185">Reference proteome</keyword>
<dbReference type="Proteomes" id="UP001139012">
    <property type="component" value="Unassembled WGS sequence"/>
</dbReference>
<evidence type="ECO:0000313" key="2">
    <source>
        <dbReference type="Proteomes" id="UP001139012"/>
    </source>
</evidence>
<dbReference type="EMBL" id="JAKLUA010000001">
    <property type="protein sequence ID" value="MCG2665871.1"/>
    <property type="molecule type" value="Genomic_DNA"/>
</dbReference>
<evidence type="ECO:0000313" key="1">
    <source>
        <dbReference type="EMBL" id="MCG2665871.1"/>
    </source>
</evidence>
<organism evidence="1 2">
    <name type="scientific">Bradyrhizobium zhengyangense</name>
    <dbReference type="NCBI Taxonomy" id="2911009"/>
    <lineage>
        <taxon>Bacteria</taxon>
        <taxon>Pseudomonadati</taxon>
        <taxon>Pseudomonadota</taxon>
        <taxon>Alphaproteobacteria</taxon>
        <taxon>Hyphomicrobiales</taxon>
        <taxon>Nitrobacteraceae</taxon>
        <taxon>Bradyrhizobium</taxon>
    </lineage>
</organism>
<dbReference type="RefSeq" id="WP_237869072.1">
    <property type="nucleotide sequence ID" value="NZ_JAKLUA010000001.1"/>
</dbReference>
<accession>A0ABS9LFT8</accession>
<gene>
    <name evidence="1" type="ORF">L6637_02855</name>
</gene>